<dbReference type="RefSeq" id="WP_088617900.1">
    <property type="nucleotide sequence ID" value="NZ_CP022129.1"/>
</dbReference>
<dbReference type="CDD" id="cd00038">
    <property type="entry name" value="CAP_ED"/>
    <property type="match status" value="1"/>
</dbReference>
<dbReference type="KEGG" id="mpsy:CEK71_02465"/>
<dbReference type="SUPFAM" id="SSF51206">
    <property type="entry name" value="cAMP-binding domain-like"/>
    <property type="match status" value="1"/>
</dbReference>
<evidence type="ECO:0000259" key="1">
    <source>
        <dbReference type="PROSITE" id="PS50042"/>
    </source>
</evidence>
<dbReference type="Gene3D" id="2.60.120.10">
    <property type="entry name" value="Jelly Rolls"/>
    <property type="match status" value="1"/>
</dbReference>
<feature type="domain" description="Cyclic nucleotide-binding" evidence="1">
    <location>
        <begin position="19"/>
        <end position="96"/>
    </location>
</feature>
<dbReference type="Pfam" id="PF00027">
    <property type="entry name" value="cNMP_binding"/>
    <property type="match status" value="1"/>
</dbReference>
<dbReference type="Proteomes" id="UP000197019">
    <property type="component" value="Chromosome"/>
</dbReference>
<keyword evidence="3" id="KW-1185">Reference proteome</keyword>
<dbReference type="PRINTS" id="PR00103">
    <property type="entry name" value="CAMPKINASE"/>
</dbReference>
<dbReference type="SMART" id="SM00100">
    <property type="entry name" value="cNMP"/>
    <property type="match status" value="1"/>
</dbReference>
<dbReference type="InterPro" id="IPR050397">
    <property type="entry name" value="Env_Response_Regulators"/>
</dbReference>
<proteinExistence type="predicted"/>
<dbReference type="InterPro" id="IPR018490">
    <property type="entry name" value="cNMP-bd_dom_sf"/>
</dbReference>
<dbReference type="InterPro" id="IPR014710">
    <property type="entry name" value="RmlC-like_jellyroll"/>
</dbReference>
<protein>
    <submittedName>
        <fullName evidence="2">Cyclic nucleotide-binding protein</fullName>
    </submittedName>
</protein>
<dbReference type="PROSITE" id="PS50042">
    <property type="entry name" value="CNMP_BINDING_3"/>
    <property type="match status" value="1"/>
</dbReference>
<dbReference type="InterPro" id="IPR000595">
    <property type="entry name" value="cNMP-bd_dom"/>
</dbReference>
<dbReference type="EMBL" id="CP022129">
    <property type="protein sequence ID" value="ASF45017.1"/>
    <property type="molecule type" value="Genomic_DNA"/>
</dbReference>
<dbReference type="GO" id="GO:0005829">
    <property type="term" value="C:cytosol"/>
    <property type="evidence" value="ECO:0007669"/>
    <property type="project" value="TreeGrafter"/>
</dbReference>
<evidence type="ECO:0000313" key="2">
    <source>
        <dbReference type="EMBL" id="ASF45017.1"/>
    </source>
</evidence>
<dbReference type="AlphaFoldDB" id="A0A1Z4BUN6"/>
<dbReference type="GO" id="GO:0003700">
    <property type="term" value="F:DNA-binding transcription factor activity"/>
    <property type="evidence" value="ECO:0007669"/>
    <property type="project" value="TreeGrafter"/>
</dbReference>
<evidence type="ECO:0000313" key="3">
    <source>
        <dbReference type="Proteomes" id="UP000197019"/>
    </source>
</evidence>
<name>A0A1Z4BUN6_9GAMM</name>
<dbReference type="PANTHER" id="PTHR24567">
    <property type="entry name" value="CRP FAMILY TRANSCRIPTIONAL REGULATORY PROTEIN"/>
    <property type="match status" value="1"/>
</dbReference>
<reference evidence="2 3" key="1">
    <citation type="submission" date="2017-06" db="EMBL/GenBank/DDBJ databases">
        <title>Genome Sequencing of the methanotroph Methylovulum psychrotolerants str. HV10-M2 isolated from a high-altitude environment.</title>
        <authorList>
            <person name="Mateos-Rivera A."/>
        </authorList>
    </citation>
    <scope>NUCLEOTIDE SEQUENCE [LARGE SCALE GENOMIC DNA]</scope>
    <source>
        <strain evidence="2 3">HV10_M2</strain>
    </source>
</reference>
<organism evidence="2 3">
    <name type="scientific">Methylovulum psychrotolerans</name>
    <dbReference type="NCBI Taxonomy" id="1704499"/>
    <lineage>
        <taxon>Bacteria</taxon>
        <taxon>Pseudomonadati</taxon>
        <taxon>Pseudomonadota</taxon>
        <taxon>Gammaproteobacteria</taxon>
        <taxon>Methylococcales</taxon>
        <taxon>Methylococcaceae</taxon>
        <taxon>Methylovulum</taxon>
    </lineage>
</organism>
<dbReference type="PANTHER" id="PTHR24567:SF74">
    <property type="entry name" value="HTH-TYPE TRANSCRIPTIONAL REGULATOR ARCR"/>
    <property type="match status" value="1"/>
</dbReference>
<accession>A0A1Z4BUN6</accession>
<sequence length="120" mass="13427">MSLPPNFNILNSNKDTKLFAAGQTIFSAGEVGEEMYYIKSGEVDIILDGKLLITLGAGHIFGEMALIDDKIRYANAIAKTDSEVVAVTEKYFNFLIQEHPYFALNVMRVLADRLRKQTHS</sequence>
<dbReference type="OrthoDB" id="6881322at2"/>
<gene>
    <name evidence="2" type="ORF">CEK71_02465</name>
</gene>